<dbReference type="PANTHER" id="PTHR30383:SF27">
    <property type="entry name" value="SPORE GERMINATION LIPASE LIPC"/>
    <property type="match status" value="1"/>
</dbReference>
<keyword evidence="3" id="KW-1185">Reference proteome</keyword>
<dbReference type="InterPro" id="IPR036514">
    <property type="entry name" value="SGNH_hydro_sf"/>
</dbReference>
<dbReference type="AlphaFoldDB" id="A0A1H4GXC3"/>
<dbReference type="GO" id="GO:0004622">
    <property type="term" value="F:phosphatidylcholine lysophospholipase activity"/>
    <property type="evidence" value="ECO:0007669"/>
    <property type="project" value="TreeGrafter"/>
</dbReference>
<name>A0A1H4GXC3_9BACI</name>
<dbReference type="Gene3D" id="3.40.50.1110">
    <property type="entry name" value="SGNH hydrolase"/>
    <property type="match status" value="1"/>
</dbReference>
<evidence type="ECO:0000313" key="3">
    <source>
        <dbReference type="Proteomes" id="UP000198584"/>
    </source>
</evidence>
<accession>A0A1H4GXC3</accession>
<gene>
    <name evidence="2" type="ORF">SAMN05421743_11913</name>
</gene>
<dbReference type="RefSeq" id="WP_176791704.1">
    <property type="nucleotide sequence ID" value="NZ_FNQR01000019.1"/>
</dbReference>
<dbReference type="PANTHER" id="PTHR30383">
    <property type="entry name" value="THIOESTERASE 1/PROTEASE 1/LYSOPHOSPHOLIPASE L1"/>
    <property type="match status" value="1"/>
</dbReference>
<sequence length="249" mass="28119">MERFRLLLISILSLFIVFLGIPLEGDAKFPDGKVINYVALGDSLAAGKPPYPSEENGNGYPEYIAERFEQSNYDISLSNHGENGHTTADVLTDLEDEDIQKDIKEADILTIDIGANDLLAHFFVGDLAGLQSASTTAVDNIDKILSEIRNLNEDVDIYVMGYYNAIEPYERYRDLEYKILPLLQHFNDSIKEVTESADAVFVPTFKVIAKDYDTYLPHADVHLSEEGYQAVAKEFWKKMTPRKYGEYGE</sequence>
<organism evidence="2 3">
    <name type="scientific">Thalassobacillus cyri</name>
    <dbReference type="NCBI Taxonomy" id="571932"/>
    <lineage>
        <taxon>Bacteria</taxon>
        <taxon>Bacillati</taxon>
        <taxon>Bacillota</taxon>
        <taxon>Bacilli</taxon>
        <taxon>Bacillales</taxon>
        <taxon>Bacillaceae</taxon>
        <taxon>Thalassobacillus</taxon>
    </lineage>
</organism>
<dbReference type="InterPro" id="IPR013830">
    <property type="entry name" value="SGNH_hydro"/>
</dbReference>
<dbReference type="SUPFAM" id="SSF52266">
    <property type="entry name" value="SGNH hydrolase"/>
    <property type="match status" value="1"/>
</dbReference>
<evidence type="ECO:0000259" key="1">
    <source>
        <dbReference type="Pfam" id="PF13472"/>
    </source>
</evidence>
<reference evidence="2 3" key="1">
    <citation type="submission" date="2016-10" db="EMBL/GenBank/DDBJ databases">
        <authorList>
            <person name="de Groot N.N."/>
        </authorList>
    </citation>
    <scope>NUCLEOTIDE SEQUENCE [LARGE SCALE GENOMIC DNA]</scope>
    <source>
        <strain evidence="2 3">CCM7597</strain>
    </source>
</reference>
<dbReference type="Pfam" id="PF13472">
    <property type="entry name" value="Lipase_GDSL_2"/>
    <property type="match status" value="1"/>
</dbReference>
<dbReference type="STRING" id="571932.SAMN05421743_11913"/>
<protein>
    <submittedName>
        <fullName evidence="2">Lysophospholipase L1</fullName>
    </submittedName>
</protein>
<evidence type="ECO:0000313" key="2">
    <source>
        <dbReference type="EMBL" id="SEB13538.1"/>
    </source>
</evidence>
<proteinExistence type="predicted"/>
<dbReference type="EMBL" id="FNQR01000019">
    <property type="protein sequence ID" value="SEB13538.1"/>
    <property type="molecule type" value="Genomic_DNA"/>
</dbReference>
<feature type="domain" description="SGNH hydrolase-type esterase" evidence="1">
    <location>
        <begin position="39"/>
        <end position="230"/>
    </location>
</feature>
<dbReference type="InterPro" id="IPR051532">
    <property type="entry name" value="Ester_Hydrolysis_Enzymes"/>
</dbReference>
<dbReference type="Proteomes" id="UP000198584">
    <property type="component" value="Unassembled WGS sequence"/>
</dbReference>